<dbReference type="RefSeq" id="XP_015282136.1">
    <property type="nucleotide sequence ID" value="XM_015426650.1"/>
</dbReference>
<feature type="compositionally biased region" description="Acidic residues" evidence="1">
    <location>
        <begin position="213"/>
        <end position="229"/>
    </location>
</feature>
<accession>A0ABM1L849</accession>
<evidence type="ECO:0000313" key="3">
    <source>
        <dbReference type="RefSeq" id="XP_015282136.1"/>
    </source>
</evidence>
<dbReference type="PANTHER" id="PTHR16124:SF3">
    <property type="entry name" value="MIS18-BINDING PROTEIN 1"/>
    <property type="match status" value="1"/>
</dbReference>
<dbReference type="PANTHER" id="PTHR16124">
    <property type="entry name" value="MIS18-BINDING PROTEIN 1"/>
    <property type="match status" value="1"/>
</dbReference>
<dbReference type="GeneID" id="107123404"/>
<feature type="compositionally biased region" description="Basic residues" evidence="1">
    <location>
        <begin position="33"/>
        <end position="43"/>
    </location>
</feature>
<evidence type="ECO:0000256" key="1">
    <source>
        <dbReference type="SAM" id="MobiDB-lite"/>
    </source>
</evidence>
<feature type="region of interest" description="Disordered" evidence="1">
    <location>
        <begin position="203"/>
        <end position="229"/>
    </location>
</feature>
<proteinExistence type="predicted"/>
<sequence>MGGFWLCVAEAVGSRPAEECQERYMAELEGRKRAPRKTARTRKGGAEERVQKPPVIDAKVGTLKRKKQMRDFLEQMPKDNHEDVFTATPFQNRNTQLPQFRTLPREDIFQLRETHPITPSSALSPLAKTPQCEHVTPGMLAALDRKDNDKHVFHLQRNLKGKDRTWKNVKRKPPLHNFGTPVSQRMNIFTYDEGVPLQLKTRPVFPAERGGASDEEEDDEGDEDLYFST</sequence>
<gene>
    <name evidence="3" type="primary">MIS18BP1</name>
</gene>
<dbReference type="InterPro" id="IPR039110">
    <property type="entry name" value="KNL2-like"/>
</dbReference>
<dbReference type="Gene3D" id="1.10.10.60">
    <property type="entry name" value="Homeodomain-like"/>
    <property type="match status" value="1"/>
</dbReference>
<feature type="region of interest" description="Disordered" evidence="1">
    <location>
        <begin position="28"/>
        <end position="55"/>
    </location>
</feature>
<organism evidence="2 3">
    <name type="scientific">Gekko japonicus</name>
    <name type="common">Schlegel's Japanese gecko</name>
    <dbReference type="NCBI Taxonomy" id="146911"/>
    <lineage>
        <taxon>Eukaryota</taxon>
        <taxon>Metazoa</taxon>
        <taxon>Chordata</taxon>
        <taxon>Craniata</taxon>
        <taxon>Vertebrata</taxon>
        <taxon>Euteleostomi</taxon>
        <taxon>Lepidosauria</taxon>
        <taxon>Squamata</taxon>
        <taxon>Bifurcata</taxon>
        <taxon>Gekkota</taxon>
        <taxon>Gekkonidae</taxon>
        <taxon>Gekkoninae</taxon>
        <taxon>Gekko</taxon>
    </lineage>
</organism>
<reference evidence="3" key="1">
    <citation type="submission" date="2025-08" db="UniProtKB">
        <authorList>
            <consortium name="RefSeq"/>
        </authorList>
    </citation>
    <scope>IDENTIFICATION</scope>
</reference>
<name>A0ABM1L849_GEKJA</name>
<keyword evidence="2" id="KW-1185">Reference proteome</keyword>
<dbReference type="Proteomes" id="UP000694871">
    <property type="component" value="Unplaced"/>
</dbReference>
<protein>
    <submittedName>
        <fullName evidence="3">Mis18-binding protein 1</fullName>
    </submittedName>
</protein>
<evidence type="ECO:0000313" key="2">
    <source>
        <dbReference type="Proteomes" id="UP000694871"/>
    </source>
</evidence>